<organism evidence="1 2">
    <name type="scientific">Sphaerobolus stellatus (strain SS14)</name>
    <dbReference type="NCBI Taxonomy" id="990650"/>
    <lineage>
        <taxon>Eukaryota</taxon>
        <taxon>Fungi</taxon>
        <taxon>Dikarya</taxon>
        <taxon>Basidiomycota</taxon>
        <taxon>Agaricomycotina</taxon>
        <taxon>Agaricomycetes</taxon>
        <taxon>Phallomycetidae</taxon>
        <taxon>Geastrales</taxon>
        <taxon>Sphaerobolaceae</taxon>
        <taxon>Sphaerobolus</taxon>
    </lineage>
</organism>
<reference evidence="1 2" key="1">
    <citation type="submission" date="2014-06" db="EMBL/GenBank/DDBJ databases">
        <title>Evolutionary Origins and Diversification of the Mycorrhizal Mutualists.</title>
        <authorList>
            <consortium name="DOE Joint Genome Institute"/>
            <consortium name="Mycorrhizal Genomics Consortium"/>
            <person name="Kohler A."/>
            <person name="Kuo A."/>
            <person name="Nagy L.G."/>
            <person name="Floudas D."/>
            <person name="Copeland A."/>
            <person name="Barry K.W."/>
            <person name="Cichocki N."/>
            <person name="Veneault-Fourrey C."/>
            <person name="LaButti K."/>
            <person name="Lindquist E.A."/>
            <person name="Lipzen A."/>
            <person name="Lundell T."/>
            <person name="Morin E."/>
            <person name="Murat C."/>
            <person name="Riley R."/>
            <person name="Ohm R."/>
            <person name="Sun H."/>
            <person name="Tunlid A."/>
            <person name="Henrissat B."/>
            <person name="Grigoriev I.V."/>
            <person name="Hibbett D.S."/>
            <person name="Martin F."/>
        </authorList>
    </citation>
    <scope>NUCLEOTIDE SEQUENCE [LARGE SCALE GENOMIC DNA]</scope>
    <source>
        <strain evidence="1 2">SS14</strain>
    </source>
</reference>
<dbReference type="Proteomes" id="UP000054279">
    <property type="component" value="Unassembled WGS sequence"/>
</dbReference>
<gene>
    <name evidence="1" type="ORF">M422DRAFT_36777</name>
</gene>
<protein>
    <submittedName>
        <fullName evidence="1">Uncharacterized protein</fullName>
    </submittedName>
</protein>
<accession>A0A0C9UXJ6</accession>
<proteinExistence type="predicted"/>
<dbReference type="AlphaFoldDB" id="A0A0C9UXJ6"/>
<evidence type="ECO:0000313" key="1">
    <source>
        <dbReference type="EMBL" id="KIJ29850.1"/>
    </source>
</evidence>
<name>A0A0C9UXJ6_SPHS4</name>
<keyword evidence="2" id="KW-1185">Reference proteome</keyword>
<evidence type="ECO:0000313" key="2">
    <source>
        <dbReference type="Proteomes" id="UP000054279"/>
    </source>
</evidence>
<dbReference type="EMBL" id="KN837273">
    <property type="protein sequence ID" value="KIJ29850.1"/>
    <property type="molecule type" value="Genomic_DNA"/>
</dbReference>
<dbReference type="HOGENOM" id="CLU_2741674_0_0_1"/>
<sequence length="71" mass="8113">MICSVIGTRREAGHRGSERCRRKGERSDEVRFALHIEDIDYRESIEILGGVPLSRYVLFRPLTCNSTFIGS</sequence>